<dbReference type="AlphaFoldDB" id="A0A2P2N9V0"/>
<sequence length="33" mass="3866">MTLHEILASFVIFRHLFPLHAFMPFLSRAFTSS</sequence>
<name>A0A2P2N9V0_RHIMU</name>
<accession>A0A2P2N9V0</accession>
<organism evidence="1">
    <name type="scientific">Rhizophora mucronata</name>
    <name type="common">Asiatic mangrove</name>
    <dbReference type="NCBI Taxonomy" id="61149"/>
    <lineage>
        <taxon>Eukaryota</taxon>
        <taxon>Viridiplantae</taxon>
        <taxon>Streptophyta</taxon>
        <taxon>Embryophyta</taxon>
        <taxon>Tracheophyta</taxon>
        <taxon>Spermatophyta</taxon>
        <taxon>Magnoliopsida</taxon>
        <taxon>eudicotyledons</taxon>
        <taxon>Gunneridae</taxon>
        <taxon>Pentapetalae</taxon>
        <taxon>rosids</taxon>
        <taxon>fabids</taxon>
        <taxon>Malpighiales</taxon>
        <taxon>Rhizophoraceae</taxon>
        <taxon>Rhizophora</taxon>
    </lineage>
</organism>
<protein>
    <submittedName>
        <fullName evidence="1">Uncharacterized protein</fullName>
    </submittedName>
</protein>
<reference evidence="1" key="1">
    <citation type="submission" date="2018-02" db="EMBL/GenBank/DDBJ databases">
        <title>Rhizophora mucronata_Transcriptome.</title>
        <authorList>
            <person name="Meera S.P."/>
            <person name="Sreeshan A."/>
            <person name="Augustine A."/>
        </authorList>
    </citation>
    <scope>NUCLEOTIDE SEQUENCE</scope>
    <source>
        <tissue evidence="1">Leaf</tissue>
    </source>
</reference>
<dbReference type="EMBL" id="GGEC01058773">
    <property type="protein sequence ID" value="MBX39257.1"/>
    <property type="molecule type" value="Transcribed_RNA"/>
</dbReference>
<proteinExistence type="predicted"/>
<evidence type="ECO:0000313" key="1">
    <source>
        <dbReference type="EMBL" id="MBX39257.1"/>
    </source>
</evidence>